<dbReference type="InterPro" id="IPR013216">
    <property type="entry name" value="Methyltransf_11"/>
</dbReference>
<reference evidence="3" key="1">
    <citation type="journal article" date="2019" name="Int. J. Syst. Evol. Microbiol.">
        <title>The Global Catalogue of Microorganisms (GCM) 10K type strain sequencing project: providing services to taxonomists for standard genome sequencing and annotation.</title>
        <authorList>
            <consortium name="The Broad Institute Genomics Platform"/>
            <consortium name="The Broad Institute Genome Sequencing Center for Infectious Disease"/>
            <person name="Wu L."/>
            <person name="Ma J."/>
        </authorList>
    </citation>
    <scope>NUCLEOTIDE SEQUENCE [LARGE SCALE GENOMIC DNA]</scope>
    <source>
        <strain evidence="3">CCUG 62114</strain>
    </source>
</reference>
<dbReference type="PANTHER" id="PTHR44742:SF2">
    <property type="entry name" value="24-METHYLENESTEROL C-METHYLTRANSFERASE 2"/>
    <property type="match status" value="1"/>
</dbReference>
<dbReference type="Pfam" id="PF08241">
    <property type="entry name" value="Methyltransf_11"/>
    <property type="match status" value="1"/>
</dbReference>
<protein>
    <submittedName>
        <fullName evidence="2">Class I SAM-dependent methyltransferase</fullName>
    </submittedName>
</protein>
<keyword evidence="3" id="KW-1185">Reference proteome</keyword>
<organism evidence="2 3">
    <name type="scientific">Pseudofulvibacter geojedonensis</name>
    <dbReference type="NCBI Taxonomy" id="1123758"/>
    <lineage>
        <taxon>Bacteria</taxon>
        <taxon>Pseudomonadati</taxon>
        <taxon>Bacteroidota</taxon>
        <taxon>Flavobacteriia</taxon>
        <taxon>Flavobacteriales</taxon>
        <taxon>Flavobacteriaceae</taxon>
        <taxon>Pseudofulvibacter</taxon>
    </lineage>
</organism>
<comment type="caution">
    <text evidence="2">The sequence shown here is derived from an EMBL/GenBank/DDBJ whole genome shotgun (WGS) entry which is preliminary data.</text>
</comment>
<dbReference type="Gene3D" id="3.40.50.150">
    <property type="entry name" value="Vaccinia Virus protein VP39"/>
    <property type="match status" value="1"/>
</dbReference>
<dbReference type="RefSeq" id="WP_377716325.1">
    <property type="nucleotide sequence ID" value="NZ_JBHTJM010000010.1"/>
</dbReference>
<gene>
    <name evidence="2" type="ORF">ACFQ1O_12250</name>
</gene>
<name>A0ABW3I567_9FLAO</name>
<evidence type="ECO:0000259" key="1">
    <source>
        <dbReference type="Pfam" id="PF08241"/>
    </source>
</evidence>
<dbReference type="PANTHER" id="PTHR44742">
    <property type="match status" value="1"/>
</dbReference>
<dbReference type="GO" id="GO:0008168">
    <property type="term" value="F:methyltransferase activity"/>
    <property type="evidence" value="ECO:0007669"/>
    <property type="project" value="UniProtKB-KW"/>
</dbReference>
<feature type="domain" description="Methyltransferase type 11" evidence="1">
    <location>
        <begin position="83"/>
        <end position="177"/>
    </location>
</feature>
<dbReference type="EMBL" id="JBHTJM010000010">
    <property type="protein sequence ID" value="MFD0964777.1"/>
    <property type="molecule type" value="Genomic_DNA"/>
</dbReference>
<dbReference type="Proteomes" id="UP001596997">
    <property type="component" value="Unassembled WGS sequence"/>
</dbReference>
<dbReference type="GO" id="GO:0032259">
    <property type="term" value="P:methylation"/>
    <property type="evidence" value="ECO:0007669"/>
    <property type="project" value="UniProtKB-KW"/>
</dbReference>
<sequence length="294" mass="33675">MKTLCPSNYFKKILSSKTNKEKVIDFYNEATEDYEFWSKDFNMHFGYYTLKTNPFKRDTMLNEMNRQIFDQFQLSNTKKLIADLGCGMGATMRYGLKNNQTLNMIGLTLSDFQVQEGNKLLKKHNGVIVKGNYNTTPFKDNSLDGVIAIESLCHSGHKYESFKEAFRVLKPNSKLVIADAFLKKEITDLCIGSKYCYEQLCKGWSLDRLGNIHNIKKHLKSIGFKNIEVKDLSFRIAPSVLHVPFAITGFVLKKLLKKEPLKKQSIENLRGSLFALLAGLHLNSFGYYMITATK</sequence>
<dbReference type="SUPFAM" id="SSF53335">
    <property type="entry name" value="S-adenosyl-L-methionine-dependent methyltransferases"/>
    <property type="match status" value="1"/>
</dbReference>
<keyword evidence="2" id="KW-0808">Transferase</keyword>
<keyword evidence="2" id="KW-0489">Methyltransferase</keyword>
<accession>A0ABW3I567</accession>
<dbReference type="InterPro" id="IPR029063">
    <property type="entry name" value="SAM-dependent_MTases_sf"/>
</dbReference>
<evidence type="ECO:0000313" key="3">
    <source>
        <dbReference type="Proteomes" id="UP001596997"/>
    </source>
</evidence>
<proteinExistence type="predicted"/>
<evidence type="ECO:0000313" key="2">
    <source>
        <dbReference type="EMBL" id="MFD0964777.1"/>
    </source>
</evidence>
<dbReference type="CDD" id="cd02440">
    <property type="entry name" value="AdoMet_MTases"/>
    <property type="match status" value="1"/>
</dbReference>